<keyword evidence="5 6" id="KW-0472">Membrane</keyword>
<dbReference type="InterPro" id="IPR001123">
    <property type="entry name" value="LeuE-type"/>
</dbReference>
<evidence type="ECO:0000256" key="4">
    <source>
        <dbReference type="ARBA" id="ARBA00022989"/>
    </source>
</evidence>
<dbReference type="EMBL" id="UOEC01000058">
    <property type="protein sequence ID" value="VAV89340.1"/>
    <property type="molecule type" value="Genomic_DNA"/>
</dbReference>
<evidence type="ECO:0000256" key="5">
    <source>
        <dbReference type="ARBA" id="ARBA00023136"/>
    </source>
</evidence>
<evidence type="ECO:0000256" key="6">
    <source>
        <dbReference type="SAM" id="Phobius"/>
    </source>
</evidence>
<feature type="transmembrane region" description="Helical" evidence="6">
    <location>
        <begin position="40"/>
        <end position="62"/>
    </location>
</feature>
<evidence type="ECO:0000256" key="2">
    <source>
        <dbReference type="ARBA" id="ARBA00022475"/>
    </source>
</evidence>
<sequence length="203" mass="21675">MSLEVWISYVIACIVMVMVPGPTVTLIIANSVRHGTRAGLANVAGTQIGIALSLAVLIAGLASVMAFISQWFDILRIIGAAYLVWLGVKLWRSDGKLADGQIQPVKGGFFLQGFLVAVSNPKILLFFGAFIPQFINPSAGAVVYQLVVLGLTFMAIATIIDSCYAFLAGRAGSWLSQKRVKLVERVSGFALISGGLYLALARR</sequence>
<dbReference type="PIRSF" id="PIRSF006324">
    <property type="entry name" value="LeuE"/>
    <property type="match status" value="1"/>
</dbReference>
<protein>
    <recommendedName>
        <fullName evidence="8">Homoserine/homoserine lactone efflux protein</fullName>
    </recommendedName>
</protein>
<dbReference type="PANTHER" id="PTHR30086:SF20">
    <property type="entry name" value="ARGININE EXPORTER PROTEIN ARGO-RELATED"/>
    <property type="match status" value="1"/>
</dbReference>
<name>A0A3B0R811_9ZZZZ</name>
<keyword evidence="3 6" id="KW-0812">Transmembrane</keyword>
<dbReference type="GO" id="GO:0015171">
    <property type="term" value="F:amino acid transmembrane transporter activity"/>
    <property type="evidence" value="ECO:0007669"/>
    <property type="project" value="TreeGrafter"/>
</dbReference>
<evidence type="ECO:0000256" key="1">
    <source>
        <dbReference type="ARBA" id="ARBA00004651"/>
    </source>
</evidence>
<evidence type="ECO:0000256" key="3">
    <source>
        <dbReference type="ARBA" id="ARBA00022692"/>
    </source>
</evidence>
<gene>
    <name evidence="7" type="ORF">MNBD_ALPHA08-1644</name>
</gene>
<dbReference type="Pfam" id="PF01810">
    <property type="entry name" value="LysE"/>
    <property type="match status" value="1"/>
</dbReference>
<dbReference type="AlphaFoldDB" id="A0A3B0R811"/>
<proteinExistence type="predicted"/>
<dbReference type="GO" id="GO:0005886">
    <property type="term" value="C:plasma membrane"/>
    <property type="evidence" value="ECO:0007669"/>
    <property type="project" value="UniProtKB-SubCell"/>
</dbReference>
<feature type="transmembrane region" description="Helical" evidence="6">
    <location>
        <begin position="143"/>
        <end position="170"/>
    </location>
</feature>
<evidence type="ECO:0000313" key="7">
    <source>
        <dbReference type="EMBL" id="VAV89340.1"/>
    </source>
</evidence>
<feature type="transmembrane region" description="Helical" evidence="6">
    <location>
        <begin position="68"/>
        <end position="88"/>
    </location>
</feature>
<feature type="transmembrane region" description="Helical" evidence="6">
    <location>
        <begin position="6"/>
        <end position="28"/>
    </location>
</feature>
<keyword evidence="2" id="KW-1003">Cell membrane</keyword>
<comment type="subcellular location">
    <subcellularLocation>
        <location evidence="1">Cell membrane</location>
        <topology evidence="1">Multi-pass membrane protein</topology>
    </subcellularLocation>
</comment>
<keyword evidence="4 6" id="KW-1133">Transmembrane helix</keyword>
<dbReference type="PANTHER" id="PTHR30086">
    <property type="entry name" value="ARGININE EXPORTER PROTEIN ARGO"/>
    <property type="match status" value="1"/>
</dbReference>
<feature type="transmembrane region" description="Helical" evidence="6">
    <location>
        <begin position="109"/>
        <end position="131"/>
    </location>
</feature>
<accession>A0A3B0R811</accession>
<organism evidence="7">
    <name type="scientific">hydrothermal vent metagenome</name>
    <dbReference type="NCBI Taxonomy" id="652676"/>
    <lineage>
        <taxon>unclassified sequences</taxon>
        <taxon>metagenomes</taxon>
        <taxon>ecological metagenomes</taxon>
    </lineage>
</organism>
<reference evidence="7" key="1">
    <citation type="submission" date="2018-06" db="EMBL/GenBank/DDBJ databases">
        <authorList>
            <person name="Zhirakovskaya E."/>
        </authorList>
    </citation>
    <scope>NUCLEOTIDE SEQUENCE</scope>
</reference>
<evidence type="ECO:0008006" key="8">
    <source>
        <dbReference type="Google" id="ProtNLM"/>
    </source>
</evidence>